<organism evidence="2 3">
    <name type="scientific">Elsinoe ampelina</name>
    <dbReference type="NCBI Taxonomy" id="302913"/>
    <lineage>
        <taxon>Eukaryota</taxon>
        <taxon>Fungi</taxon>
        <taxon>Dikarya</taxon>
        <taxon>Ascomycota</taxon>
        <taxon>Pezizomycotina</taxon>
        <taxon>Dothideomycetes</taxon>
        <taxon>Dothideomycetidae</taxon>
        <taxon>Myriangiales</taxon>
        <taxon>Elsinoaceae</taxon>
        <taxon>Elsinoe</taxon>
    </lineage>
</organism>
<feature type="region of interest" description="Disordered" evidence="1">
    <location>
        <begin position="590"/>
        <end position="634"/>
    </location>
</feature>
<dbReference type="Proteomes" id="UP000799538">
    <property type="component" value="Unassembled WGS sequence"/>
</dbReference>
<feature type="region of interest" description="Disordered" evidence="1">
    <location>
        <begin position="302"/>
        <end position="355"/>
    </location>
</feature>
<sequence length="721" mass="79190">MDPLIHVKSIASLPSPTLTNPEMVLPNEAAYVTTSPPRAGRPPSPSYLLDQVGDKDVPRTITPKKSLGSMSRRRGLERSTTEDDNYLTVRLSTGDTKRASRSSTVEDEDSRWNNPEMQRKASFISTSTATLDWDAIPEYKYDGEESDIVTLDEAGSGAATPTKSGRGRSPAALLRNRSRSRSGSQRRQENSSAELSRRAELILANAKKRLNLMDQNLKGARALTAENLQRAASVHMHKSPYTNRFFRSENSAYSPESTSAPKFGHVRGRSDNTIVHPPVQSPTGIVAQIVDEESEDWAPAPLRASKSQELPQMRSLKSLRSSSRLHTPTRNISSPVTPTSGQGSDETGSSPATAELKNQVQELNRRVSLLRDKTREDSLRRQSFVNLRNPNPFTDAERYSKTVVGKLKEEHSENNVVSRWSVDSSVNRVSVVVPAASPTSVYSQTFDPMAGKQNKRRSKTTDWRPIEPKPKQAEISRFSLVSEGSDVVSSVDEMIDFDLSPTSNVRPIAATAHEDRVDAFDYHNFFLHSTLGGDNHLVDGTESEASDDTARGPTAEALPLESETPEKLREIERTIHKRFSSFDSVSSSTSFATATEGVRSRQPSPVKRAAGSDGADSGVGLQDKAKPAESLHKRQLSTHISAQVQAIPAPPSAIAIAALATPGKRQLGLRDRAQMFMLLECIRHACEKLQDQDLDASEGRILRRRIEEARKVMDGTAPVVS</sequence>
<evidence type="ECO:0000313" key="3">
    <source>
        <dbReference type="Proteomes" id="UP000799538"/>
    </source>
</evidence>
<feature type="region of interest" description="Disordered" evidence="1">
    <location>
        <begin position="155"/>
        <end position="195"/>
    </location>
</feature>
<reference evidence="3" key="1">
    <citation type="journal article" date="2020" name="Stud. Mycol.">
        <title>101 Dothideomycetes genomes: A test case for predicting lifestyles and emergence of pathogens.</title>
        <authorList>
            <person name="Haridas S."/>
            <person name="Albert R."/>
            <person name="Binder M."/>
            <person name="Bloem J."/>
            <person name="LaButti K."/>
            <person name="Salamov A."/>
            <person name="Andreopoulos B."/>
            <person name="Baker S."/>
            <person name="Barry K."/>
            <person name="Bills G."/>
            <person name="Bluhm B."/>
            <person name="Cannon C."/>
            <person name="Castanera R."/>
            <person name="Culley D."/>
            <person name="Daum C."/>
            <person name="Ezra D."/>
            <person name="Gonzalez J."/>
            <person name="Henrissat B."/>
            <person name="Kuo A."/>
            <person name="Liang C."/>
            <person name="Lipzen A."/>
            <person name="Lutzoni F."/>
            <person name="Magnuson J."/>
            <person name="Mondo S."/>
            <person name="Nolan M."/>
            <person name="Ohm R."/>
            <person name="Pangilinan J."/>
            <person name="Park H.-J."/>
            <person name="Ramirez L."/>
            <person name="Alfaro M."/>
            <person name="Sun H."/>
            <person name="Tritt A."/>
            <person name="Yoshinaga Y."/>
            <person name="Zwiers L.-H."/>
            <person name="Turgeon B."/>
            <person name="Goodwin S."/>
            <person name="Spatafora J."/>
            <person name="Crous P."/>
            <person name="Grigoriev I."/>
        </authorList>
    </citation>
    <scope>NUCLEOTIDE SEQUENCE [LARGE SCALE GENOMIC DNA]</scope>
    <source>
        <strain evidence="3">CECT 20119</strain>
    </source>
</reference>
<feature type="compositionally biased region" description="Basic and acidic residues" evidence="1">
    <location>
        <begin position="623"/>
        <end position="632"/>
    </location>
</feature>
<dbReference type="EMBL" id="ML992507">
    <property type="protein sequence ID" value="KAF2223040.1"/>
    <property type="molecule type" value="Genomic_DNA"/>
</dbReference>
<feature type="compositionally biased region" description="Polar residues" evidence="1">
    <location>
        <begin position="326"/>
        <end position="355"/>
    </location>
</feature>
<gene>
    <name evidence="2" type="ORF">BDZ85DRAFT_120747</name>
</gene>
<protein>
    <submittedName>
        <fullName evidence="2">Uncharacterized protein</fullName>
    </submittedName>
</protein>
<feature type="compositionally biased region" description="Low complexity" evidence="1">
    <location>
        <begin position="314"/>
        <end position="325"/>
    </location>
</feature>
<keyword evidence="3" id="KW-1185">Reference proteome</keyword>
<feature type="compositionally biased region" description="Low complexity" evidence="1">
    <location>
        <begin position="609"/>
        <end position="618"/>
    </location>
</feature>
<feature type="compositionally biased region" description="Basic and acidic residues" evidence="1">
    <location>
        <begin position="459"/>
        <end position="469"/>
    </location>
</feature>
<feature type="region of interest" description="Disordered" evidence="1">
    <location>
        <begin position="446"/>
        <end position="469"/>
    </location>
</feature>
<accession>A0A6A6GCD9</accession>
<evidence type="ECO:0000256" key="1">
    <source>
        <dbReference type="SAM" id="MobiDB-lite"/>
    </source>
</evidence>
<feature type="region of interest" description="Disordered" evidence="1">
    <location>
        <begin position="537"/>
        <end position="567"/>
    </location>
</feature>
<name>A0A6A6GCD9_9PEZI</name>
<dbReference type="OrthoDB" id="3438840at2759"/>
<feature type="region of interest" description="Disordered" evidence="1">
    <location>
        <begin position="29"/>
        <end position="118"/>
    </location>
</feature>
<proteinExistence type="predicted"/>
<dbReference type="AlphaFoldDB" id="A0A6A6GCD9"/>
<evidence type="ECO:0000313" key="2">
    <source>
        <dbReference type="EMBL" id="KAF2223040.1"/>
    </source>
</evidence>
<feature type="compositionally biased region" description="Low complexity" evidence="1">
    <location>
        <begin position="168"/>
        <end position="185"/>
    </location>
</feature>